<dbReference type="EMBL" id="JABGBP010000431">
    <property type="protein sequence ID" value="NOL61085.1"/>
    <property type="molecule type" value="Genomic_DNA"/>
</dbReference>
<dbReference type="GeneID" id="16025817"/>
<dbReference type="AlphaFoldDB" id="A0A1V0N349"/>
<keyword evidence="1" id="KW-0472">Membrane</keyword>
<proteinExistence type="predicted"/>
<evidence type="ECO:0000313" key="2">
    <source>
        <dbReference type="EMBL" id="ARD84521.1"/>
    </source>
</evidence>
<keyword evidence="1" id="KW-1133">Transmembrane helix</keyword>
<evidence type="ECO:0000313" key="5">
    <source>
        <dbReference type="Proteomes" id="UP000546917"/>
    </source>
</evidence>
<dbReference type="STRING" id="74969.FAD_0610"/>
<organism evidence="2 4">
    <name type="scientific">Ferroplasma acidiphilum</name>
    <dbReference type="NCBI Taxonomy" id="74969"/>
    <lineage>
        <taxon>Archaea</taxon>
        <taxon>Methanobacteriati</taxon>
        <taxon>Thermoplasmatota</taxon>
        <taxon>Thermoplasmata</taxon>
        <taxon>Thermoplasmatales</taxon>
        <taxon>Ferroplasmaceae</taxon>
        <taxon>Ferroplasma</taxon>
    </lineage>
</organism>
<dbReference type="RefSeq" id="WP_009887668.1">
    <property type="nucleotide sequence ID" value="NZ_CP015363.1"/>
</dbReference>
<accession>A0A1V0N349</accession>
<dbReference type="EMBL" id="CP015363">
    <property type="protein sequence ID" value="ARD84521.1"/>
    <property type="molecule type" value="Genomic_DNA"/>
</dbReference>
<keyword evidence="4" id="KW-1185">Reference proteome</keyword>
<evidence type="ECO:0000313" key="3">
    <source>
        <dbReference type="EMBL" id="NOL61085.1"/>
    </source>
</evidence>
<sequence length="187" mass="20500">MGFVDPLAVMLLSLGVSAGLISAFFYQVAKGRDVKELVVPAFIFGGFDFMSGFEMSEFWPLPGSYNMLFGDPIMILGMLLIAGSIMIYKGYNLRTLSIPGVMLGVYLFIESAAMVNFKLESGDNLFAAMGLYIMSGISAVYSVVLFAKPEKDRKYLYYVAFILLALTALIALFIGYEAIYGHLQAPP</sequence>
<dbReference type="Pfam" id="PF06168">
    <property type="entry name" value="DUF981"/>
    <property type="match status" value="1"/>
</dbReference>
<feature type="transmembrane region" description="Helical" evidence="1">
    <location>
        <begin position="6"/>
        <end position="25"/>
    </location>
</feature>
<dbReference type="InterPro" id="IPR009324">
    <property type="entry name" value="DUF981"/>
</dbReference>
<dbReference type="GeneID" id="31676115"/>
<reference evidence="2 4" key="1">
    <citation type="submission" date="2011-10" db="EMBL/GenBank/DDBJ databases">
        <title>Metabolic and evolutionary patterns in the extreme acidophile Ferroplasma acidiphilum.</title>
        <authorList>
            <person name="Golyshina O.V."/>
            <person name="Kozyavkin S.A."/>
            <person name="Tatusov R.L."/>
            <person name="Slesarev A.I."/>
            <person name="Golyshin P.N."/>
        </authorList>
    </citation>
    <scope>NUCLEOTIDE SEQUENCE [LARGE SCALE GENOMIC DNA]</scope>
    <source>
        <strain evidence="2">Berkeley</strain>
        <strain evidence="4">Y</strain>
    </source>
</reference>
<feature type="transmembrane region" description="Helical" evidence="1">
    <location>
        <begin position="67"/>
        <end position="88"/>
    </location>
</feature>
<feature type="transmembrane region" description="Helical" evidence="1">
    <location>
        <begin position="100"/>
        <end position="119"/>
    </location>
</feature>
<name>A0A1V0N349_9ARCH</name>
<reference evidence="3 5" key="2">
    <citation type="submission" date="2020-05" db="EMBL/GenBank/DDBJ databases">
        <authorList>
            <person name="Zhang R."/>
        </authorList>
    </citation>
    <scope>NUCLEOTIDE SEQUENCE [LARGE SCALE GENOMIC DNA]</scope>
    <source>
        <strain evidence="3 5">DSM 28986</strain>
    </source>
</reference>
<evidence type="ECO:0000256" key="1">
    <source>
        <dbReference type="SAM" id="Phobius"/>
    </source>
</evidence>
<dbReference type="OrthoDB" id="57193at2157"/>
<protein>
    <submittedName>
        <fullName evidence="3">DUF981 family protein</fullName>
    </submittedName>
</protein>
<dbReference type="KEGG" id="fai:FAD_0610"/>
<dbReference type="Proteomes" id="UP000192050">
    <property type="component" value="Chromosome"/>
</dbReference>
<gene>
    <name evidence="2" type="ORF">FAD_0610</name>
    <name evidence="3" type="ORF">HLB00_09670</name>
</gene>
<feature type="transmembrane region" description="Helical" evidence="1">
    <location>
        <begin position="155"/>
        <end position="176"/>
    </location>
</feature>
<evidence type="ECO:0000313" key="4">
    <source>
        <dbReference type="Proteomes" id="UP000192050"/>
    </source>
</evidence>
<feature type="transmembrane region" description="Helical" evidence="1">
    <location>
        <begin position="125"/>
        <end position="146"/>
    </location>
</feature>
<keyword evidence="1" id="KW-0812">Transmembrane</keyword>
<dbReference type="Proteomes" id="UP000546917">
    <property type="component" value="Unassembled WGS sequence"/>
</dbReference>